<evidence type="ECO:0000313" key="3">
    <source>
        <dbReference type="EMBL" id="QMV65478.1"/>
    </source>
</evidence>
<dbReference type="AlphaFoldDB" id="A0A7G5DUQ3"/>
<dbReference type="PANTHER" id="PTHR42856:SF1">
    <property type="entry name" value="ACYL-COENZYME A THIOESTERASE PAAI"/>
    <property type="match status" value="1"/>
</dbReference>
<name>A0A7G5DUQ3_9PSED</name>
<organism evidence="3 4">
    <name type="scientific">Pseudomonas berkeleyensis</name>
    <dbReference type="NCBI Taxonomy" id="2726956"/>
    <lineage>
        <taxon>Bacteria</taxon>
        <taxon>Pseudomonadati</taxon>
        <taxon>Pseudomonadota</taxon>
        <taxon>Gammaproteobacteria</taxon>
        <taxon>Pseudomonadales</taxon>
        <taxon>Pseudomonadaceae</taxon>
        <taxon>Pseudomonas</taxon>
    </lineage>
</organism>
<dbReference type="SUPFAM" id="SSF54637">
    <property type="entry name" value="Thioesterase/thiol ester dehydrase-isomerase"/>
    <property type="match status" value="1"/>
</dbReference>
<evidence type="ECO:0000313" key="4">
    <source>
        <dbReference type="Proteomes" id="UP000515276"/>
    </source>
</evidence>
<keyword evidence="4" id="KW-1185">Reference proteome</keyword>
<dbReference type="PANTHER" id="PTHR42856">
    <property type="entry name" value="ACYL-COENZYME A THIOESTERASE PAAI"/>
    <property type="match status" value="1"/>
</dbReference>
<dbReference type="GO" id="GO:0016289">
    <property type="term" value="F:acyl-CoA hydrolase activity"/>
    <property type="evidence" value="ECO:0007669"/>
    <property type="project" value="TreeGrafter"/>
</dbReference>
<evidence type="ECO:0000256" key="1">
    <source>
        <dbReference type="ARBA" id="ARBA00022801"/>
    </source>
</evidence>
<dbReference type="CDD" id="cd03443">
    <property type="entry name" value="PaaI_thioesterase"/>
    <property type="match status" value="1"/>
</dbReference>
<dbReference type="InterPro" id="IPR006683">
    <property type="entry name" value="Thioestr_dom"/>
</dbReference>
<feature type="domain" description="Thioesterase" evidence="2">
    <location>
        <begin position="64"/>
        <end position="140"/>
    </location>
</feature>
<dbReference type="RefSeq" id="WP_182371213.1">
    <property type="nucleotide sequence ID" value="NZ_CP059139.1"/>
</dbReference>
<keyword evidence="1" id="KW-0378">Hydrolase</keyword>
<dbReference type="InterPro" id="IPR003736">
    <property type="entry name" value="PAAI_dom"/>
</dbReference>
<dbReference type="Gene3D" id="3.10.129.10">
    <property type="entry name" value="Hotdog Thioesterase"/>
    <property type="match status" value="1"/>
</dbReference>
<dbReference type="InterPro" id="IPR052723">
    <property type="entry name" value="Acyl-CoA_thioesterase_PaaI"/>
</dbReference>
<reference evidence="3 4" key="1">
    <citation type="journal article" date="2020" name="G3 (Bethesda)">
        <title>CeMbio - The Caenorhabditis elegans Microbiome Resource.</title>
        <authorList>
            <person name="Dirksen P."/>
            <person name="Assie A."/>
            <person name="Zimmermann J."/>
            <person name="Zhang F."/>
            <person name="Tietje A.M."/>
            <person name="Marsh S.A."/>
            <person name="Felix M.A."/>
            <person name="Shapira M."/>
            <person name="Kaleta C."/>
            <person name="Schulenburg H."/>
            <person name="Samuel B."/>
        </authorList>
    </citation>
    <scope>NUCLEOTIDE SEQUENCE [LARGE SCALE GENOMIC DNA]</scope>
    <source>
        <strain evidence="3 4">MSPm1</strain>
    </source>
</reference>
<dbReference type="InterPro" id="IPR029069">
    <property type="entry name" value="HotDog_dom_sf"/>
</dbReference>
<gene>
    <name evidence="3" type="ORF">HS968_10615</name>
</gene>
<accession>A0A7G5DUQ3</accession>
<sequence length="158" mass="17443">MSQTLPVLEYLQRQLSGTLAENEVTHMRYPTAISQLLGFRLVAIGEAMTVIELDADAQRHGNQQGTVHGGLLCELADAAIGTAHSTLMQEGESFTSIELKTTFLRPVWQARLQAHAWAEHRGRTVSHYRCEIRREDGKVIAIVTSAMMTLRGASAEGR</sequence>
<dbReference type="NCBIfam" id="TIGR00369">
    <property type="entry name" value="unchar_dom_1"/>
    <property type="match status" value="1"/>
</dbReference>
<proteinExistence type="predicted"/>
<evidence type="ECO:0000259" key="2">
    <source>
        <dbReference type="Pfam" id="PF03061"/>
    </source>
</evidence>
<dbReference type="EMBL" id="CP059139">
    <property type="protein sequence ID" value="QMV65478.1"/>
    <property type="molecule type" value="Genomic_DNA"/>
</dbReference>
<protein>
    <submittedName>
        <fullName evidence="3">PaaI family thioesterase</fullName>
    </submittedName>
</protein>
<dbReference type="Proteomes" id="UP000515276">
    <property type="component" value="Chromosome"/>
</dbReference>
<dbReference type="Pfam" id="PF03061">
    <property type="entry name" value="4HBT"/>
    <property type="match status" value="1"/>
</dbReference>